<dbReference type="GO" id="GO:0046872">
    <property type="term" value="F:metal ion binding"/>
    <property type="evidence" value="ECO:0007669"/>
    <property type="project" value="InterPro"/>
</dbReference>
<dbReference type="RefSeq" id="WP_117446079.1">
    <property type="nucleotide sequence ID" value="NZ_CALCIP010000021.1"/>
</dbReference>
<dbReference type="PANTHER" id="PTHR11496">
    <property type="entry name" value="ALCOHOL DEHYDROGENASE"/>
    <property type="match status" value="1"/>
</dbReference>
<evidence type="ECO:0000313" key="5">
    <source>
        <dbReference type="Proteomes" id="UP000260721"/>
    </source>
</evidence>
<dbReference type="PANTHER" id="PTHR11496:SF103">
    <property type="entry name" value="DEHYDROGENASE, PUTATIVE-RELATED"/>
    <property type="match status" value="1"/>
</dbReference>
<protein>
    <submittedName>
        <fullName evidence="4">Iron-containing alcohol dehydrogenase</fullName>
    </submittedName>
</protein>
<dbReference type="FunFam" id="3.40.50.1970:FF:000003">
    <property type="entry name" value="Alcohol dehydrogenase, iron-containing"/>
    <property type="match status" value="1"/>
</dbReference>
<evidence type="ECO:0000313" key="4">
    <source>
        <dbReference type="EMBL" id="RGD76655.1"/>
    </source>
</evidence>
<dbReference type="EMBL" id="QUSK01000010">
    <property type="protein sequence ID" value="RGD76655.1"/>
    <property type="molecule type" value="Genomic_DNA"/>
</dbReference>
<evidence type="ECO:0000256" key="1">
    <source>
        <dbReference type="ARBA" id="ARBA00023002"/>
    </source>
</evidence>
<feature type="domain" description="Fe-containing alcohol dehydrogenase-like C-terminal" evidence="3">
    <location>
        <begin position="193"/>
        <end position="371"/>
    </location>
</feature>
<evidence type="ECO:0000259" key="2">
    <source>
        <dbReference type="Pfam" id="PF00465"/>
    </source>
</evidence>
<dbReference type="InterPro" id="IPR056798">
    <property type="entry name" value="ADH_Fe_C"/>
</dbReference>
<dbReference type="CDD" id="cd08185">
    <property type="entry name" value="Fe-ADH-like"/>
    <property type="match status" value="1"/>
</dbReference>
<dbReference type="GO" id="GO:0004022">
    <property type="term" value="F:alcohol dehydrogenase (NAD+) activity"/>
    <property type="evidence" value="ECO:0007669"/>
    <property type="project" value="TreeGrafter"/>
</dbReference>
<name>A0A3E3E5M7_9FIRM</name>
<organism evidence="4 5">
    <name type="scientific">Faecalicoccus pleomorphus</name>
    <dbReference type="NCBI Taxonomy" id="1323"/>
    <lineage>
        <taxon>Bacteria</taxon>
        <taxon>Bacillati</taxon>
        <taxon>Bacillota</taxon>
        <taxon>Erysipelotrichia</taxon>
        <taxon>Erysipelotrichales</taxon>
        <taxon>Erysipelotrichaceae</taxon>
        <taxon>Faecalicoccus</taxon>
    </lineage>
</organism>
<reference evidence="4 5" key="1">
    <citation type="submission" date="2018-08" db="EMBL/GenBank/DDBJ databases">
        <title>A genome reference for cultivated species of the human gut microbiota.</title>
        <authorList>
            <person name="Zou Y."/>
            <person name="Xue W."/>
            <person name="Luo G."/>
        </authorList>
    </citation>
    <scope>NUCLEOTIDE SEQUENCE [LARGE SCALE GENOMIC DNA]</scope>
    <source>
        <strain evidence="4 5">TF08-11</strain>
    </source>
</reference>
<comment type="caution">
    <text evidence="4">The sequence shown here is derived from an EMBL/GenBank/DDBJ whole genome shotgun (WGS) entry which is preliminary data.</text>
</comment>
<dbReference type="InterPro" id="IPR039697">
    <property type="entry name" value="Alcohol_dehydrogenase_Fe"/>
</dbReference>
<keyword evidence="1" id="KW-0560">Oxidoreductase</keyword>
<dbReference type="Pfam" id="PF25137">
    <property type="entry name" value="ADH_Fe_C"/>
    <property type="match status" value="1"/>
</dbReference>
<accession>A0A3E3E5M7</accession>
<evidence type="ECO:0000259" key="3">
    <source>
        <dbReference type="Pfam" id="PF25137"/>
    </source>
</evidence>
<dbReference type="AlphaFoldDB" id="A0A3E3E5M7"/>
<dbReference type="Proteomes" id="UP000260721">
    <property type="component" value="Unassembled WGS sequence"/>
</dbReference>
<dbReference type="Gene3D" id="1.20.1090.10">
    <property type="entry name" value="Dehydroquinate synthase-like - alpha domain"/>
    <property type="match status" value="1"/>
</dbReference>
<dbReference type="SUPFAM" id="SSF56796">
    <property type="entry name" value="Dehydroquinate synthase-like"/>
    <property type="match status" value="1"/>
</dbReference>
<dbReference type="Gene3D" id="3.40.50.1970">
    <property type="match status" value="1"/>
</dbReference>
<proteinExistence type="predicted"/>
<dbReference type="InterPro" id="IPR001670">
    <property type="entry name" value="ADH_Fe/GldA"/>
</dbReference>
<feature type="domain" description="Alcohol dehydrogenase iron-type/glycerol dehydrogenase GldA" evidence="2">
    <location>
        <begin position="7"/>
        <end position="181"/>
    </location>
</feature>
<gene>
    <name evidence="4" type="ORF">DXC78_05420</name>
</gene>
<dbReference type="Pfam" id="PF00465">
    <property type="entry name" value="Fe-ADH"/>
    <property type="match status" value="1"/>
</dbReference>
<sequence length="381" mass="42376">MQKYYQPTKIHFGLESLNLLPEIVSRYGKKIFLVTTPDEPLQPIYTKVKDLLKENDISCIHFDKVVPNPTSEMIEDGFSLLNEAQCDVIVALGGGSSIDTAKILSLTYGKDNIEWDYLFTNFDSPYVDYPTYNTQMLPLITIPTTSGTGSQVTQAAVVSRGKDKLTVYHPDCFAKECILDPDLVKTLPLRMSMATGFDAFTHAFESYLNVHHSVYSRFDSINALKLIVEHLPKLHDDLSDLEHRKAMSLADTLAGKALANSGADVPHPLSEIIGGITHMTHGCALACVFVPFLEVMGEKHKKDFDELAHILDPNLEETADGSKQLAQIVRQFMASIEMDITLSSMGVTKEDFDLICQSPVLHHLPFATYEECLAILNKAYA</sequence>